<reference evidence="2 3" key="1">
    <citation type="submission" date="2020-10" db="EMBL/GenBank/DDBJ databases">
        <title>Mucilaginibacter mali sp. nov., isolated from rhizosphere soil of apple orchard.</title>
        <authorList>
            <person name="Lee J.-S."/>
            <person name="Kim H.S."/>
            <person name="Kim J.-S."/>
        </authorList>
    </citation>
    <scope>NUCLEOTIDE SEQUENCE [LARGE SCALE GENOMIC DNA]</scope>
    <source>
        <strain evidence="2 3">KCTC 23157</strain>
    </source>
</reference>
<comment type="caution">
    <text evidence="2">The sequence shown here is derived from an EMBL/GenBank/DDBJ whole genome shotgun (WGS) entry which is preliminary data.</text>
</comment>
<feature type="signal peptide" evidence="1">
    <location>
        <begin position="1"/>
        <end position="20"/>
    </location>
</feature>
<proteinExistence type="predicted"/>
<sequence>MIRKFQVVLALLLCSLSATYSQEYLTGSSVVSIEPDSSIYSVAIAGYGAPREGRFSITWKLISDIPETAAITTLNGKLYAAGKDGEIMEGVLLHDHISWKILENKAPVTCLTVLNGKLYAATTTGDLLQGTLSLNGIVWLHIGKSNNITGLTGINGKLYAANSSNGLLTGVIWKNKLTWVNTGQAYRILGMANDGERVYYINSGDTLWFSKPGQPYNQWREIGRHNSFTFNIHIKHILVLNGRLYAVSKDNKLYLAHHSTKGDLTVRSLAVKKGRQTAVITTLDVTGFNYTFIKTIKAEIFKRRGLPEAALLINASHTHFAPVTQAWSAWGDFYHTPDSNYLNRIVKKAVIRSIEQALDNLGPAQISFARGTTNIGENRRGANNLAKPYDKTLDIIKITHPGNGKSEVLFTTGCHPVFNNSEANSTFTLNANYPGVAKRLIQEKTGYKAIFVQGCGGDINPRVLDYESTGKELADDVLNRLNSDMKKVSGDISYSLDEIQIPVKPWSLKKVQDFKAENAAAVIEEKKNTPPYSAEGQFVLTQLLEREKNVRWANIMLDNYKKGTVAKTMPLYVQIINIGPWKLVGLSREVTTEYAEAIRALWPDQLVSVAGYCNDVPSYLPRDWHIHDSTYEGYDSFFWYGQSAVPPANVRDIVLNGIKKLHR</sequence>
<gene>
    <name evidence="2" type="ORF">IRJ18_14590</name>
</gene>
<dbReference type="InterPro" id="IPR015943">
    <property type="entry name" value="WD40/YVTN_repeat-like_dom_sf"/>
</dbReference>
<evidence type="ECO:0000256" key="1">
    <source>
        <dbReference type="SAM" id="SignalP"/>
    </source>
</evidence>
<protein>
    <recommendedName>
        <fullName evidence="4">Neutral/alkaline non-lysosomal ceramidase N-terminal domain-containing protein</fullName>
    </recommendedName>
</protein>
<dbReference type="EMBL" id="JADFFM010000002">
    <property type="protein sequence ID" value="MBE9667599.1"/>
    <property type="molecule type" value="Genomic_DNA"/>
</dbReference>
<evidence type="ECO:0008006" key="4">
    <source>
        <dbReference type="Google" id="ProtNLM"/>
    </source>
</evidence>
<dbReference type="SUPFAM" id="SSF101898">
    <property type="entry name" value="NHL repeat"/>
    <property type="match status" value="1"/>
</dbReference>
<dbReference type="Proteomes" id="UP000632774">
    <property type="component" value="Unassembled WGS sequence"/>
</dbReference>
<keyword evidence="3" id="KW-1185">Reference proteome</keyword>
<feature type="chain" id="PRO_5046069682" description="Neutral/alkaline non-lysosomal ceramidase N-terminal domain-containing protein" evidence="1">
    <location>
        <begin position="21"/>
        <end position="663"/>
    </location>
</feature>
<evidence type="ECO:0000313" key="2">
    <source>
        <dbReference type="EMBL" id="MBE9667599.1"/>
    </source>
</evidence>
<keyword evidence="1" id="KW-0732">Signal</keyword>
<accession>A0ABR9XKK3</accession>
<dbReference type="Gene3D" id="2.130.10.10">
    <property type="entry name" value="YVTN repeat-like/Quinoprotein amine dehydrogenase"/>
    <property type="match status" value="1"/>
</dbReference>
<dbReference type="RefSeq" id="WP_194107056.1">
    <property type="nucleotide sequence ID" value="NZ_JADFFM010000002.1"/>
</dbReference>
<evidence type="ECO:0000313" key="3">
    <source>
        <dbReference type="Proteomes" id="UP000632774"/>
    </source>
</evidence>
<name>A0ABR9XKK3_9SPHI</name>
<organism evidence="2 3">
    <name type="scientific">Mucilaginibacter boryungensis</name>
    <dbReference type="NCBI Taxonomy" id="768480"/>
    <lineage>
        <taxon>Bacteria</taxon>
        <taxon>Pseudomonadati</taxon>
        <taxon>Bacteroidota</taxon>
        <taxon>Sphingobacteriia</taxon>
        <taxon>Sphingobacteriales</taxon>
        <taxon>Sphingobacteriaceae</taxon>
        <taxon>Mucilaginibacter</taxon>
    </lineage>
</organism>